<dbReference type="RefSeq" id="WP_284919288.1">
    <property type="nucleotide sequence ID" value="NZ_CP126980.1"/>
</dbReference>
<name>A0ABY8WJ46_9ACTN</name>
<keyword evidence="2" id="KW-1185">Reference proteome</keyword>
<dbReference type="Proteomes" id="UP001240150">
    <property type="component" value="Chromosome"/>
</dbReference>
<evidence type="ECO:0000313" key="2">
    <source>
        <dbReference type="Proteomes" id="UP001240150"/>
    </source>
</evidence>
<proteinExistence type="predicted"/>
<gene>
    <name evidence="1" type="ORF">ACTOB_001451</name>
</gene>
<sequence length="591" mass="63348">MGELRSAERSWRMIVLSLLLDALGGDTPTGELAPAADAWQLVVAADRAASAAADDVLMRPPVGIWAAHMLRRIQRSATGPVPLWVEAGYLHALAAAAAIRAGLSFELTVPARHGVAVLPTLGHSVLPVTTPWSTVRVTCRDGVFEVRTTDGASVGPGTPAWRDPVIVTATADGQELTVELMDCDPYRDLRGPTPPHPLPPAEIEHWQRLLTAAWSLLVREQPDRAPAIAATVRAFTPVEPRERFRHLSASGGEAFGNVLLSDLDDPVDLAVTLVHEAQHQKLGALLHLLTLSDEDPGHRYYAPWRDDPRPLGGLLQGVYAFAAITEFWGGHRSPEHAALAAFELALWRGQTAATIRTLLAGEQLTSWGRRFVEHLREPVAACLRRPVPEHVDRLARLAALDHQAMWRGHHLVVEPATVAALAQAWRHGAPAPAVPADSRVTTSASPEVGRFDTRAVLIRYLLTDPDRLRRLRDDPELLATAVTGAQPADADLIRGDRAAAAVAYAGLVTADPASVHGWVGLGLALSDQPDSAAARALLSRPELVRAVACRLATTAGPDEARPDPVRLAAWLGADLPAASPEMPVPAVWPVA</sequence>
<organism evidence="1 2">
    <name type="scientific">Actinoplanes oblitus</name>
    <dbReference type="NCBI Taxonomy" id="3040509"/>
    <lineage>
        <taxon>Bacteria</taxon>
        <taxon>Bacillati</taxon>
        <taxon>Actinomycetota</taxon>
        <taxon>Actinomycetes</taxon>
        <taxon>Micromonosporales</taxon>
        <taxon>Micromonosporaceae</taxon>
        <taxon>Actinoplanes</taxon>
    </lineage>
</organism>
<dbReference type="InterPro" id="IPR026337">
    <property type="entry name" value="AKG_HExxH"/>
</dbReference>
<protein>
    <submittedName>
        <fullName evidence="1">HEXXH motif-containing putative peptide modification protein</fullName>
    </submittedName>
</protein>
<dbReference type="EMBL" id="CP126980">
    <property type="protein sequence ID" value="WIM97894.1"/>
    <property type="molecule type" value="Genomic_DNA"/>
</dbReference>
<evidence type="ECO:0000313" key="1">
    <source>
        <dbReference type="EMBL" id="WIM97894.1"/>
    </source>
</evidence>
<dbReference type="NCBIfam" id="TIGR04267">
    <property type="entry name" value="mod_HExxH"/>
    <property type="match status" value="1"/>
</dbReference>
<reference evidence="1 2" key="1">
    <citation type="submission" date="2023-06" db="EMBL/GenBank/DDBJ databases">
        <authorList>
            <person name="Yushchuk O."/>
            <person name="Binda E."/>
            <person name="Ruckert-Reed C."/>
            <person name="Fedorenko V."/>
            <person name="Kalinowski J."/>
            <person name="Marinelli F."/>
        </authorList>
    </citation>
    <scope>NUCLEOTIDE SEQUENCE [LARGE SCALE GENOMIC DNA]</scope>
    <source>
        <strain evidence="1 2">NRRL 3884</strain>
    </source>
</reference>
<accession>A0ABY8WJ46</accession>